<name>A0A380FL05_STAGA</name>
<feature type="transmembrane region" description="Helical" evidence="1">
    <location>
        <begin position="12"/>
        <end position="35"/>
    </location>
</feature>
<keyword evidence="1" id="KW-0812">Transmembrane</keyword>
<dbReference type="EMBL" id="UHDK01000001">
    <property type="protein sequence ID" value="SUM34143.1"/>
    <property type="molecule type" value="Genomic_DNA"/>
</dbReference>
<dbReference type="AlphaFoldDB" id="A0A380FL05"/>
<evidence type="ECO:0000313" key="2">
    <source>
        <dbReference type="EMBL" id="SUM34143.1"/>
    </source>
</evidence>
<dbReference type="Proteomes" id="UP000255277">
    <property type="component" value="Unassembled WGS sequence"/>
</dbReference>
<keyword evidence="1" id="KW-1133">Transmembrane helix</keyword>
<proteinExistence type="predicted"/>
<reference evidence="2 3" key="1">
    <citation type="submission" date="2018-06" db="EMBL/GenBank/DDBJ databases">
        <authorList>
            <consortium name="Pathogen Informatics"/>
            <person name="Doyle S."/>
        </authorList>
    </citation>
    <scope>NUCLEOTIDE SEQUENCE [LARGE SCALE GENOMIC DNA]</scope>
    <source>
        <strain evidence="2 3">NCTC12195</strain>
    </source>
</reference>
<organism evidence="2 3">
    <name type="scientific">Staphylococcus gallinarum</name>
    <dbReference type="NCBI Taxonomy" id="1293"/>
    <lineage>
        <taxon>Bacteria</taxon>
        <taxon>Bacillati</taxon>
        <taxon>Bacillota</taxon>
        <taxon>Bacilli</taxon>
        <taxon>Bacillales</taxon>
        <taxon>Staphylococcaceae</taxon>
        <taxon>Staphylococcus</taxon>
    </lineage>
</organism>
<protein>
    <submittedName>
        <fullName evidence="2">Uncharacterized protein</fullName>
    </submittedName>
</protein>
<sequence length="56" mass="6846">MKKDDKLNVYEMIFTVIAIVFLTLGALILFDYIHINNQFGNLYFFRLLYNHVYYIY</sequence>
<accession>A0A380FL05</accession>
<evidence type="ECO:0000256" key="1">
    <source>
        <dbReference type="SAM" id="Phobius"/>
    </source>
</evidence>
<gene>
    <name evidence="2" type="ORF">NCTC12195_03651</name>
</gene>
<keyword evidence="1" id="KW-0472">Membrane</keyword>
<evidence type="ECO:0000313" key="3">
    <source>
        <dbReference type="Proteomes" id="UP000255277"/>
    </source>
</evidence>